<dbReference type="EMBL" id="BPVZ01000043">
    <property type="protein sequence ID" value="GKV15411.1"/>
    <property type="molecule type" value="Genomic_DNA"/>
</dbReference>
<feature type="compositionally biased region" description="Pro residues" evidence="1">
    <location>
        <begin position="323"/>
        <end position="336"/>
    </location>
</feature>
<accession>A0AAV5JRS2</accession>
<reference evidence="2 3" key="1">
    <citation type="journal article" date="2021" name="Commun. Biol.">
        <title>The genome of Shorea leprosula (Dipterocarpaceae) highlights the ecological relevance of drought in aseasonal tropical rainforests.</title>
        <authorList>
            <person name="Ng K.K.S."/>
            <person name="Kobayashi M.J."/>
            <person name="Fawcett J.A."/>
            <person name="Hatakeyama M."/>
            <person name="Paape T."/>
            <person name="Ng C.H."/>
            <person name="Ang C.C."/>
            <person name="Tnah L.H."/>
            <person name="Lee C.T."/>
            <person name="Nishiyama T."/>
            <person name="Sese J."/>
            <person name="O'Brien M.J."/>
            <person name="Copetti D."/>
            <person name="Mohd Noor M.I."/>
            <person name="Ong R.C."/>
            <person name="Putra M."/>
            <person name="Sireger I.Z."/>
            <person name="Indrioko S."/>
            <person name="Kosugi Y."/>
            <person name="Izuno A."/>
            <person name="Isagi Y."/>
            <person name="Lee S.L."/>
            <person name="Shimizu K.K."/>
        </authorList>
    </citation>
    <scope>NUCLEOTIDE SEQUENCE [LARGE SCALE GENOMIC DNA]</scope>
    <source>
        <strain evidence="2">214</strain>
    </source>
</reference>
<organism evidence="2 3">
    <name type="scientific">Rubroshorea leprosula</name>
    <dbReference type="NCBI Taxonomy" id="152421"/>
    <lineage>
        <taxon>Eukaryota</taxon>
        <taxon>Viridiplantae</taxon>
        <taxon>Streptophyta</taxon>
        <taxon>Embryophyta</taxon>
        <taxon>Tracheophyta</taxon>
        <taxon>Spermatophyta</taxon>
        <taxon>Magnoliopsida</taxon>
        <taxon>eudicotyledons</taxon>
        <taxon>Gunneridae</taxon>
        <taxon>Pentapetalae</taxon>
        <taxon>rosids</taxon>
        <taxon>malvids</taxon>
        <taxon>Malvales</taxon>
        <taxon>Dipterocarpaceae</taxon>
        <taxon>Rubroshorea</taxon>
    </lineage>
</organism>
<comment type="caution">
    <text evidence="2">The sequence shown here is derived from an EMBL/GenBank/DDBJ whole genome shotgun (WGS) entry which is preliminary data.</text>
</comment>
<feature type="compositionally biased region" description="Acidic residues" evidence="1">
    <location>
        <begin position="280"/>
        <end position="304"/>
    </location>
</feature>
<evidence type="ECO:0000313" key="2">
    <source>
        <dbReference type="EMBL" id="GKV15411.1"/>
    </source>
</evidence>
<evidence type="ECO:0000313" key="3">
    <source>
        <dbReference type="Proteomes" id="UP001054252"/>
    </source>
</evidence>
<dbReference type="Proteomes" id="UP001054252">
    <property type="component" value="Unassembled WGS sequence"/>
</dbReference>
<keyword evidence="3" id="KW-1185">Reference proteome</keyword>
<dbReference type="AlphaFoldDB" id="A0AAV5JRS2"/>
<name>A0AAV5JRS2_9ROSI</name>
<evidence type="ECO:0000256" key="1">
    <source>
        <dbReference type="SAM" id="MobiDB-lite"/>
    </source>
</evidence>
<feature type="region of interest" description="Disordered" evidence="1">
    <location>
        <begin position="280"/>
        <end position="336"/>
    </location>
</feature>
<gene>
    <name evidence="2" type="ORF">SLEP1_g26204</name>
</gene>
<proteinExistence type="predicted"/>
<protein>
    <submittedName>
        <fullName evidence="2">Uncharacterized protein</fullName>
    </submittedName>
</protein>
<sequence length="336" mass="37743">MSSEETLSVGGSEEVRALEYGDMGVKWEIELIDVMILGQTLCLRPVGVKERACSIPQDHWMLVYAHYLAVGLSLNSDEEEEVEKLVKKGGEILDIMYLTSSDVIDVAELYGPNSLSEVEMDKFLGAVGGMAIPKKPRKKQRLVRLLSEEMDPAQKKKKKVAKEEVRGDEVVEFVPRPPPVELDLVLRKIGVTTHGKVDRCRVREEVLIYGGSSVVKHALKLLVHNGMEEHIANFFNSSSFDNIVNLYRLSTAILAFTDYGKKVKVEYLKVDVMKITFEEQEEEVEENSEMEEGEVEAEGTEVEESQPPLIVETHPVPFKEVQPPLPIDQQPPPLAE</sequence>